<keyword evidence="3" id="KW-0378">Hydrolase</keyword>
<keyword evidence="4" id="KW-0862">Zinc</keyword>
<evidence type="ECO:0000259" key="5">
    <source>
        <dbReference type="SMART" id="SM00849"/>
    </source>
</evidence>
<evidence type="ECO:0000256" key="1">
    <source>
        <dbReference type="ARBA" id="ARBA00007749"/>
    </source>
</evidence>
<dbReference type="PaxDb" id="273075-Ta0105"/>
<dbReference type="InterPro" id="IPR036866">
    <property type="entry name" value="RibonucZ/Hydroxyglut_hydro"/>
</dbReference>
<protein>
    <recommendedName>
        <fullName evidence="5">Metallo-beta-lactamase domain-containing protein</fullName>
    </recommendedName>
</protein>
<dbReference type="EnsemblBacteria" id="CAC11253">
    <property type="protein sequence ID" value="CAC11253"/>
    <property type="gene ID" value="CAC11253"/>
</dbReference>
<dbReference type="SUPFAM" id="SSF56281">
    <property type="entry name" value="Metallo-hydrolase/oxidoreductase"/>
    <property type="match status" value="1"/>
</dbReference>
<dbReference type="SMART" id="SM00849">
    <property type="entry name" value="Lactamase_B"/>
    <property type="match status" value="1"/>
</dbReference>
<dbReference type="GO" id="GO:0016787">
    <property type="term" value="F:hydrolase activity"/>
    <property type="evidence" value="ECO:0007669"/>
    <property type="project" value="UniProtKB-KW"/>
</dbReference>
<keyword evidence="7" id="KW-1185">Reference proteome</keyword>
<dbReference type="HOGENOM" id="CLU_056519_2_0_2"/>
<dbReference type="Proteomes" id="UP000001024">
    <property type="component" value="Chromosome"/>
</dbReference>
<accession>Q9HLW9</accession>
<comment type="similarity">
    <text evidence="1">Belongs to the metallo-beta-lactamase superfamily.</text>
</comment>
<feature type="domain" description="Metallo-beta-lactamase" evidence="5">
    <location>
        <begin position="44"/>
        <end position="238"/>
    </location>
</feature>
<sequence>MSGLTLEILNDGYFYLDAGAIFGVIPKAIWSRTIKDEDNTIKLATNVVYAHGDDISFLIDSGLGNNFSEKFQKIYKIEKSSDILDYIKKHGDPDSVTMIINSHLHFDHVGHNSDFRNAYTYAQSLEFRDLRYRNAVTKANYTIRYSDLKRKIAISGSRRIGKYVTVIKTGGHTPGHQVILVNTGSTRLMYLGDLVPSTFHLKLPYRTAIDIEPLKTVQMKKILIKKAIRDGYVCVFNHDPETPAALLHGDYENPTFEKVEM</sequence>
<dbReference type="Pfam" id="PF00753">
    <property type="entry name" value="Lactamase_B"/>
    <property type="match status" value="1"/>
</dbReference>
<dbReference type="InterPro" id="IPR001279">
    <property type="entry name" value="Metallo-B-lactamas"/>
</dbReference>
<proteinExistence type="inferred from homology"/>
<evidence type="ECO:0000313" key="7">
    <source>
        <dbReference type="Proteomes" id="UP000001024"/>
    </source>
</evidence>
<evidence type="ECO:0000256" key="3">
    <source>
        <dbReference type="ARBA" id="ARBA00022801"/>
    </source>
</evidence>
<dbReference type="KEGG" id="tac:Ta0105"/>
<name>Q9HLW9_THEAC</name>
<dbReference type="STRING" id="273075.gene:9571320"/>
<evidence type="ECO:0000313" key="6">
    <source>
        <dbReference type="EMBL" id="CAC11253.1"/>
    </source>
</evidence>
<organism evidence="6 7">
    <name type="scientific">Thermoplasma acidophilum (strain ATCC 25905 / DSM 1728 / JCM 9062 / NBRC 15155 / AMRC-C165)</name>
    <dbReference type="NCBI Taxonomy" id="273075"/>
    <lineage>
        <taxon>Archaea</taxon>
        <taxon>Methanobacteriati</taxon>
        <taxon>Thermoplasmatota</taxon>
        <taxon>Thermoplasmata</taxon>
        <taxon>Thermoplasmatales</taxon>
        <taxon>Thermoplasmataceae</taxon>
        <taxon>Thermoplasma</taxon>
    </lineage>
</organism>
<dbReference type="GO" id="GO:0046872">
    <property type="term" value="F:metal ion binding"/>
    <property type="evidence" value="ECO:0007669"/>
    <property type="project" value="UniProtKB-KW"/>
</dbReference>
<dbReference type="AlphaFoldDB" id="Q9HLW9"/>
<dbReference type="PANTHER" id="PTHR42978">
    <property type="entry name" value="QUORUM-QUENCHING LACTONASE YTNP-RELATED-RELATED"/>
    <property type="match status" value="1"/>
</dbReference>
<dbReference type="FunCoup" id="Q9HLW9">
    <property type="interactions" value="16"/>
</dbReference>
<dbReference type="PANTHER" id="PTHR42978:SF6">
    <property type="entry name" value="QUORUM-QUENCHING LACTONASE YTNP-RELATED"/>
    <property type="match status" value="1"/>
</dbReference>
<keyword evidence="2" id="KW-0479">Metal-binding</keyword>
<evidence type="ECO:0000256" key="2">
    <source>
        <dbReference type="ARBA" id="ARBA00022723"/>
    </source>
</evidence>
<reference evidence="6 7" key="1">
    <citation type="journal article" date="2000" name="Nature">
        <title>The genome sequence of the thermoacidophilic scavenger Thermoplasma acidophilum.</title>
        <authorList>
            <person name="Ruepp A."/>
            <person name="Graml W."/>
            <person name="Santos-Martinez M.L."/>
            <person name="Koretke K.K."/>
            <person name="Volker C."/>
            <person name="Mewes H.W."/>
            <person name="Frishman D."/>
            <person name="Stocker S."/>
            <person name="Lupas A.N."/>
            <person name="Baumeister W."/>
        </authorList>
    </citation>
    <scope>NUCLEOTIDE SEQUENCE [LARGE SCALE GENOMIC DNA]</scope>
    <source>
        <strain evidence="7">ATCC 25905 / DSM 1728 / JCM 9062 / NBRC 15155 / AMRC-C165</strain>
    </source>
</reference>
<dbReference type="Gene3D" id="3.60.15.10">
    <property type="entry name" value="Ribonuclease Z/Hydroxyacylglutathione hydrolase-like"/>
    <property type="match status" value="1"/>
</dbReference>
<dbReference type="eggNOG" id="arCOG00511">
    <property type="taxonomic scope" value="Archaea"/>
</dbReference>
<evidence type="ECO:0000256" key="4">
    <source>
        <dbReference type="ARBA" id="ARBA00022833"/>
    </source>
</evidence>
<gene>
    <name evidence="6" type="ordered locus">Ta0105</name>
</gene>
<dbReference type="InParanoid" id="Q9HLW9"/>
<dbReference type="RefSeq" id="WP_010900532.1">
    <property type="nucleotide sequence ID" value="NC_002578.1"/>
</dbReference>
<dbReference type="InterPro" id="IPR051013">
    <property type="entry name" value="MBL_superfamily_lactonases"/>
</dbReference>
<dbReference type="EMBL" id="AL445063">
    <property type="protein sequence ID" value="CAC11253.1"/>
    <property type="molecule type" value="Genomic_DNA"/>
</dbReference>
<dbReference type="OrthoDB" id="197151at2157"/>